<dbReference type="EMBL" id="AP009384">
    <property type="protein sequence ID" value="BAF89602.1"/>
    <property type="molecule type" value="Genomic_DNA"/>
</dbReference>
<keyword evidence="2" id="KW-1185">Reference proteome</keyword>
<evidence type="ECO:0000313" key="1">
    <source>
        <dbReference type="EMBL" id="BAF89602.1"/>
    </source>
</evidence>
<dbReference type="Proteomes" id="UP000000270">
    <property type="component" value="Chromosome"/>
</dbReference>
<reference evidence="2" key="2">
    <citation type="submission" date="2007-04" db="EMBL/GenBank/DDBJ databases">
        <title>Complete genome sequence of the nitrogen-fixing bacterium Azorhizobium caulinodans ORS571.</title>
        <authorList>
            <person name="Lee K.B."/>
            <person name="Backer P.D."/>
            <person name="Aono T."/>
            <person name="Liu C.T."/>
            <person name="Suzuki S."/>
            <person name="Suzuki T."/>
            <person name="Kaneko T."/>
            <person name="Yamada M."/>
            <person name="Tabata S."/>
            <person name="Kupfer D.M."/>
            <person name="Najar F.Z."/>
            <person name="Wiley G.B."/>
            <person name="Roe B."/>
            <person name="Binnewies T."/>
            <person name="Ussery D."/>
            <person name="Vereecke D."/>
            <person name="Gevers D."/>
            <person name="Holsters M."/>
            <person name="Oyaizu H."/>
        </authorList>
    </citation>
    <scope>NUCLEOTIDE SEQUENCE [LARGE SCALE GENOMIC DNA]</scope>
    <source>
        <strain evidence="2">ATCC 43989 / DSM 5975 / JCM 20966 / LMG 6465 / NBRC 14845 / NCIMB 13405 / ORS 571</strain>
    </source>
</reference>
<protein>
    <submittedName>
        <fullName evidence="1">Uncharacterized protein</fullName>
    </submittedName>
</protein>
<accession>A8IFD5</accession>
<dbReference type="STRING" id="438753.AZC_3604"/>
<organism evidence="1 2">
    <name type="scientific">Azorhizobium caulinodans (strain ATCC 43989 / DSM 5975 / JCM 20966 / LMG 6465 / NBRC 14845 / NCIMB 13405 / ORS 571)</name>
    <dbReference type="NCBI Taxonomy" id="438753"/>
    <lineage>
        <taxon>Bacteria</taxon>
        <taxon>Pseudomonadati</taxon>
        <taxon>Pseudomonadota</taxon>
        <taxon>Alphaproteobacteria</taxon>
        <taxon>Hyphomicrobiales</taxon>
        <taxon>Xanthobacteraceae</taxon>
        <taxon>Azorhizobium</taxon>
    </lineage>
</organism>
<reference evidence="1 2" key="5">
    <citation type="journal article" date="2010" name="Appl. Environ. Microbiol.">
        <title>phrR-like gene praR of Azorhizobium caulinodans ORS571 is essential for symbiosis with Sesbania rostrata and is involved in expression of reb genes.</title>
        <authorList>
            <person name="Akiba N."/>
            <person name="Aono T."/>
            <person name="Toyazaki H."/>
            <person name="Sato S."/>
            <person name="Oyaizu H."/>
        </authorList>
    </citation>
    <scope>NUCLEOTIDE SEQUENCE [LARGE SCALE GENOMIC DNA]</scope>
    <source>
        <strain evidence="2">ATCC 43989 / DSM 5975 / JCM 20966 / LMG 6465 / NBRC 14845 / NCIMB 13405 / ORS 571</strain>
    </source>
</reference>
<evidence type="ECO:0000313" key="2">
    <source>
        <dbReference type="Proteomes" id="UP000000270"/>
    </source>
</evidence>
<dbReference type="HOGENOM" id="CLU_2327833_0_0_5"/>
<reference evidence="1 2" key="1">
    <citation type="journal article" date="2007" name="Appl. Environ. Microbiol.">
        <title>Rhizobial factors required for stem nodule maturation and maintenance in Sesbania rostrata-Azorhizobium caulinodans ORS571 symbiosis.</title>
        <authorList>
            <person name="Suzuki S."/>
            <person name="Aono T."/>
            <person name="Lee KB."/>
            <person name="Suzuki T."/>
            <person name="Liu CT."/>
            <person name="Miwa H."/>
            <person name="Wakao S."/>
            <person name="Iki T."/>
            <person name="Oyaizu H."/>
        </authorList>
    </citation>
    <scope>NUCLEOTIDE SEQUENCE [LARGE SCALE GENOMIC DNA]</scope>
    <source>
        <strain evidence="2">ATCC 43989 / DSM 5975 / JCM 20966 / LMG 6465 / NBRC 14845 / NCIMB 13405 / ORS 571</strain>
    </source>
</reference>
<name>A8IFD5_AZOC5</name>
<dbReference type="KEGG" id="azc:AZC_3604"/>
<proteinExistence type="predicted"/>
<gene>
    <name evidence="1" type="ordered locus">AZC_3604</name>
</gene>
<dbReference type="AlphaFoldDB" id="A8IFD5"/>
<reference evidence="1 2" key="3">
    <citation type="journal article" date="2008" name="BMC Genomics">
        <title>The genome of the versatile nitrogen fixer Azorhizobium caulinodans ORS571.</title>
        <authorList>
            <person name="Lee KB."/>
            <person name="Backer P.D."/>
            <person name="Aono T."/>
            <person name="Liu CT."/>
            <person name="Suzuki S."/>
            <person name="Suzuki T."/>
            <person name="Kaneko T."/>
            <person name="Yamada M."/>
            <person name="Tabata S."/>
            <person name="Kupfer D.M."/>
            <person name="Najar F.Z."/>
            <person name="Wiley G.B."/>
            <person name="Roe B."/>
            <person name="Binnewies T.T."/>
            <person name="Ussery D.W."/>
            <person name="D'Haeze W."/>
            <person name="Herder J.D."/>
            <person name="Gevers D."/>
            <person name="Vereecke D."/>
            <person name="Holsters M."/>
            <person name="Oyaizu H."/>
        </authorList>
    </citation>
    <scope>NUCLEOTIDE SEQUENCE [LARGE SCALE GENOMIC DNA]</scope>
    <source>
        <strain evidence="2">ATCC 43989 / DSM 5975 / JCM 20966 / LMG 6465 / NBRC 14845 / NCIMB 13405 / ORS 571</strain>
    </source>
</reference>
<reference evidence="1 2" key="4">
    <citation type="journal article" date="2009" name="Appl. Environ. Microbiol.">
        <title>Comparative genome-wide transcriptional profiling of Azorhizobium caulinodans ORS571 grown under free-living and symbiotic conditions.</title>
        <authorList>
            <person name="Tsukada S."/>
            <person name="Aono T."/>
            <person name="Akiba N."/>
            <person name="Lee KB."/>
            <person name="Liu CT."/>
            <person name="Toyazaki H."/>
            <person name="Oyaizu H."/>
        </authorList>
    </citation>
    <scope>NUCLEOTIDE SEQUENCE [LARGE SCALE GENOMIC DNA]</scope>
    <source>
        <strain evidence="2">ATCC 43989 / DSM 5975 / JCM 20966 / LMG 6465 / NBRC 14845 / NCIMB 13405 / ORS 571</strain>
    </source>
</reference>
<reference evidence="1 2" key="6">
    <citation type="journal article" date="2011" name="Appl. Environ. Microbiol.">
        <title>Involvement of the azorhizobial chromosome partition gene (parA) in the onset of bacteroid differentiation during Sesbania rostrata stem nodule development.</title>
        <authorList>
            <person name="Liu CT."/>
            <person name="Lee KB."/>
            <person name="Wang YS."/>
            <person name="Peng MH."/>
            <person name="Lee KT."/>
            <person name="Suzuki S."/>
            <person name="Suzuki T."/>
            <person name="Oyaizu H."/>
        </authorList>
    </citation>
    <scope>NUCLEOTIDE SEQUENCE [LARGE SCALE GENOMIC DNA]</scope>
    <source>
        <strain evidence="2">ATCC 43989 / DSM 5975 / JCM 20966 / LMG 6465 / NBRC 14845 / NCIMB 13405 / ORS 571</strain>
    </source>
</reference>
<sequence length="98" mass="10330">MSGSIVPESSRERNCPMSAMNASKHEAVLVSHAGPGVVTLGVADRYGDTAAIELDRDQIIKLALMLRDAYGASLAGTRFAQGFIRELADDESPAGPLN</sequence>